<feature type="transmembrane region" description="Helical" evidence="10">
    <location>
        <begin position="144"/>
        <end position="164"/>
    </location>
</feature>
<dbReference type="EMBL" id="JAKWFO010000005">
    <property type="protein sequence ID" value="KAI9636091.1"/>
    <property type="molecule type" value="Genomic_DNA"/>
</dbReference>
<sequence length="185" mass="20415">LGSRLNHVTGYEDIDRLKAAVVATGESTSTTELMIEQQLTSARDAAKALKHAYDQAVTTRASAQRSVNSLLERKDRWSDSDVADFTSLIRSDHASNAAVAQTSAQLNAAEADVDRLFSELTKTILTRYHEEQIWSDKIRSFSSWANLVGLAVNLVVFVGAIAFVEPWKRRKLAEGLEGRMAGMME</sequence>
<evidence type="ECO:0000256" key="8">
    <source>
        <dbReference type="ARBA" id="ARBA00023136"/>
    </source>
</evidence>
<comment type="subunit">
    <text evidence="10">Homooligomer.</text>
</comment>
<evidence type="ECO:0000256" key="5">
    <source>
        <dbReference type="ARBA" id="ARBA00022989"/>
    </source>
</evidence>
<evidence type="ECO:0000256" key="1">
    <source>
        <dbReference type="ARBA" id="ARBA00007472"/>
    </source>
</evidence>
<dbReference type="AlphaFoldDB" id="A0AA38LW27"/>
<keyword evidence="7 10" id="KW-0496">Mitochondrion</keyword>
<accession>A0AA38LW27</accession>
<comment type="caution">
    <text evidence="11">The sequence shown here is derived from an EMBL/GenBank/DDBJ whole genome shotgun (WGS) entry which is preliminary data.</text>
</comment>
<evidence type="ECO:0000256" key="9">
    <source>
        <dbReference type="ARBA" id="ARBA00024807"/>
    </source>
</evidence>
<evidence type="ECO:0000256" key="10">
    <source>
        <dbReference type="RuleBase" id="RU364128"/>
    </source>
</evidence>
<evidence type="ECO:0000256" key="4">
    <source>
        <dbReference type="ARBA" id="ARBA00022946"/>
    </source>
</evidence>
<comment type="function">
    <text evidence="9">Required for the maintenance of the structure of the mitochondrial inner membrane. Involved in mitochondrial morphology. Causes growth arrest when highly overexpressed.</text>
</comment>
<name>A0AA38LW27_9TREE</name>
<comment type="subcellular location">
    <subcellularLocation>
        <location evidence="10">Mitochondrion inner membrane</location>
        <topology evidence="10">Multi-pass membrane protein</topology>
    </subcellularLocation>
</comment>
<evidence type="ECO:0000256" key="2">
    <source>
        <dbReference type="ARBA" id="ARBA00022692"/>
    </source>
</evidence>
<organism evidence="11 12">
    <name type="scientific">Dioszegia hungarica</name>
    <dbReference type="NCBI Taxonomy" id="4972"/>
    <lineage>
        <taxon>Eukaryota</taxon>
        <taxon>Fungi</taxon>
        <taxon>Dikarya</taxon>
        <taxon>Basidiomycota</taxon>
        <taxon>Agaricomycotina</taxon>
        <taxon>Tremellomycetes</taxon>
        <taxon>Tremellales</taxon>
        <taxon>Bulleribasidiaceae</taxon>
        <taxon>Dioszegia</taxon>
    </lineage>
</organism>
<evidence type="ECO:0000256" key="7">
    <source>
        <dbReference type="ARBA" id="ARBA00023128"/>
    </source>
</evidence>
<protein>
    <recommendedName>
        <fullName evidence="10">Sensitive to high expression protein 9, mitochondrial</fullName>
    </recommendedName>
</protein>
<keyword evidence="4 10" id="KW-0809">Transit peptide</keyword>
<keyword evidence="2 10" id="KW-0812">Transmembrane</keyword>
<dbReference type="InterPro" id="IPR008839">
    <property type="entry name" value="MDM33_fungi"/>
</dbReference>
<dbReference type="PANTHER" id="PTHR31961:SF3">
    <property type="entry name" value="SENSITIVE TO HIGH EXPRESSION PROTEIN 9, MITOCHONDRIAL"/>
    <property type="match status" value="1"/>
</dbReference>
<evidence type="ECO:0000256" key="6">
    <source>
        <dbReference type="ARBA" id="ARBA00023054"/>
    </source>
</evidence>
<keyword evidence="12" id="KW-1185">Reference proteome</keyword>
<keyword evidence="3 10" id="KW-0999">Mitochondrion inner membrane</keyword>
<evidence type="ECO:0000313" key="11">
    <source>
        <dbReference type="EMBL" id="KAI9636091.1"/>
    </source>
</evidence>
<feature type="non-terminal residue" evidence="11">
    <location>
        <position position="185"/>
    </location>
</feature>
<evidence type="ECO:0000313" key="12">
    <source>
        <dbReference type="Proteomes" id="UP001164286"/>
    </source>
</evidence>
<dbReference type="RefSeq" id="XP_052945868.1">
    <property type="nucleotide sequence ID" value="XM_053093668.1"/>
</dbReference>
<dbReference type="Proteomes" id="UP001164286">
    <property type="component" value="Unassembled WGS sequence"/>
</dbReference>
<reference evidence="11" key="1">
    <citation type="journal article" date="2022" name="G3 (Bethesda)">
        <title>High quality genome of the basidiomycete yeast Dioszegia hungarica PDD-24b-2 isolated from cloud water.</title>
        <authorList>
            <person name="Jarrige D."/>
            <person name="Haridas S."/>
            <person name="Bleykasten-Grosshans C."/>
            <person name="Joly M."/>
            <person name="Nadalig T."/>
            <person name="Sancelme M."/>
            <person name="Vuilleumier S."/>
            <person name="Grigoriev I.V."/>
            <person name="Amato P."/>
            <person name="Bringel F."/>
        </authorList>
    </citation>
    <scope>NUCLEOTIDE SEQUENCE</scope>
    <source>
        <strain evidence="11">PDD-24b-2</strain>
    </source>
</reference>
<dbReference type="GeneID" id="77732873"/>
<dbReference type="PANTHER" id="PTHR31961">
    <property type="entry name" value="SENSITIVE TO HIGH EXPRESSION PROTEIN 9, MITOCHONDRIAL"/>
    <property type="match status" value="1"/>
</dbReference>
<keyword evidence="8 10" id="KW-0472">Membrane</keyword>
<feature type="non-terminal residue" evidence="11">
    <location>
        <position position="1"/>
    </location>
</feature>
<dbReference type="GO" id="GO:0007007">
    <property type="term" value="P:inner mitochondrial membrane organization"/>
    <property type="evidence" value="ECO:0007669"/>
    <property type="project" value="TreeGrafter"/>
</dbReference>
<dbReference type="Pfam" id="PF05546">
    <property type="entry name" value="She9_MDM33"/>
    <property type="match status" value="1"/>
</dbReference>
<proteinExistence type="inferred from homology"/>
<keyword evidence="5 10" id="KW-1133">Transmembrane helix</keyword>
<gene>
    <name evidence="11" type="ORF">MKK02DRAFT_4795</name>
</gene>
<keyword evidence="6" id="KW-0175">Coiled coil</keyword>
<comment type="similarity">
    <text evidence="1 10">Belongs to the SHE9 family.</text>
</comment>
<evidence type="ECO:0000256" key="3">
    <source>
        <dbReference type="ARBA" id="ARBA00022792"/>
    </source>
</evidence>
<comment type="caution">
    <text evidence="10">Lacks conserved residue(s) required for the propagation of feature annotation.</text>
</comment>
<dbReference type="GO" id="GO:0005743">
    <property type="term" value="C:mitochondrial inner membrane"/>
    <property type="evidence" value="ECO:0007669"/>
    <property type="project" value="UniProtKB-SubCell"/>
</dbReference>